<dbReference type="Gene3D" id="3.40.30.10">
    <property type="entry name" value="Glutaredoxin"/>
    <property type="match status" value="1"/>
</dbReference>
<dbReference type="RefSeq" id="WP_036614193.1">
    <property type="nucleotide sequence ID" value="NZ_CP145892.1"/>
</dbReference>
<dbReference type="GeneID" id="93474458"/>
<dbReference type="SUPFAM" id="SSF52833">
    <property type="entry name" value="Thioredoxin-like"/>
    <property type="match status" value="1"/>
</dbReference>
<protein>
    <recommendedName>
        <fullName evidence="3">Thioredoxin domain-containing protein</fullName>
    </recommendedName>
</protein>
<proteinExistence type="predicted"/>
<gene>
    <name evidence="1" type="ORF">V6668_03295</name>
</gene>
<evidence type="ECO:0000313" key="2">
    <source>
        <dbReference type="Proteomes" id="UP001364764"/>
    </source>
</evidence>
<dbReference type="AlphaFoldDB" id="A0ABD8AUG4"/>
<evidence type="ECO:0008006" key="3">
    <source>
        <dbReference type="Google" id="ProtNLM"/>
    </source>
</evidence>
<reference evidence="1 2" key="1">
    <citation type="submission" date="2024-02" db="EMBL/GenBank/DDBJ databases">
        <title>Complete sequences of two Paenibacillus sp. strains and one Lysinibacillus strain isolated from the environment on STAA medium highlight biotechnological potential.</title>
        <authorList>
            <person name="Attere S.A."/>
            <person name="Piche L.C."/>
            <person name="Intertaglia L."/>
            <person name="Lami R."/>
            <person name="Charette S.J."/>
            <person name="Vincent A.T."/>
        </authorList>
    </citation>
    <scope>NUCLEOTIDE SEQUENCE [LARGE SCALE GENOMIC DNA]</scope>
    <source>
        <strain evidence="1 2">Y5S-7</strain>
    </source>
</reference>
<dbReference type="Proteomes" id="UP001364764">
    <property type="component" value="Chromosome"/>
</dbReference>
<accession>A0ABD8AUG4</accession>
<dbReference type="InterPro" id="IPR036249">
    <property type="entry name" value="Thioredoxin-like_sf"/>
</dbReference>
<organism evidence="1 2">
    <name type="scientific">Paenibacillus amylolyticus</name>
    <dbReference type="NCBI Taxonomy" id="1451"/>
    <lineage>
        <taxon>Bacteria</taxon>
        <taxon>Bacillati</taxon>
        <taxon>Bacillota</taxon>
        <taxon>Bacilli</taxon>
        <taxon>Bacillales</taxon>
        <taxon>Paenibacillaceae</taxon>
        <taxon>Paenibacillus</taxon>
    </lineage>
</organism>
<dbReference type="EMBL" id="CP145892">
    <property type="protein sequence ID" value="WWP21230.1"/>
    <property type="molecule type" value="Genomic_DNA"/>
</dbReference>
<sequence length="149" mass="17471">MEKPEFLKKYDLDILKIDDFLPNMPLSDHTNLHDLIEDHLILFLASTHCDLCEQTLEVIDKYTEKNHDLNIVVLLDSDPSSIGMLINHFKERAQFYLVPPHIMNKYLKMRFLPVGFAIDCNMKIVTTHSVQDMNSFQDLIEPLQLEIMR</sequence>
<evidence type="ECO:0000313" key="1">
    <source>
        <dbReference type="EMBL" id="WWP21230.1"/>
    </source>
</evidence>
<name>A0ABD8AUG4_PAEAM</name>